<gene>
    <name evidence="2" type="ORF">LshimejAT787_1700830</name>
</gene>
<proteinExistence type="predicted"/>
<dbReference type="InterPro" id="IPR050300">
    <property type="entry name" value="GDXG_lipolytic_enzyme"/>
</dbReference>
<dbReference type="InterPro" id="IPR019436">
    <property type="entry name" value="Say1-like"/>
</dbReference>
<evidence type="ECO:0000313" key="2">
    <source>
        <dbReference type="EMBL" id="GLB44456.1"/>
    </source>
</evidence>
<sequence>MLSVHSSDIFCAALKASLVESARVGLGNAVVIIGTTFPSPAAFPTYQQRHVSKCLRCITYCPCKVKGTLRSISTSFPGVLAMATTKDRSYGNPSFIEKAGIAASLVFHLPLVLGWTLLTKPFHRNNKYKGSKRVLGDKTFYHLTRRLNVRQLQWALGDTRDVYEAWTKKQGLPLVIDELGENSRLLWIGEKRTDRVILYLHGGAYLLPPAFFVPDFWKYIQDELKSKNKGAGIAMLQYSLVPTAPFPTQLKQVVLAVQHLISAGAKPENIQITGDSAGAGLTLQLLSHLLHPAPDVPRLALSAPLRSAYLMSPWVSLTGQTGSMLSNDSSDIIGIKCLTYWGREVLDGVSEDQRPYLEASRAPEAWFENLSTVVDRVLITAGDAEALRDTIVVFAERICKQHPRAEFILQKYGVHNDPYFDFFTKEKKLGELTPRIFEWFETAFA</sequence>
<comment type="caution">
    <text evidence="2">The sequence shown here is derived from an EMBL/GenBank/DDBJ whole genome shotgun (WGS) entry which is preliminary data.</text>
</comment>
<protein>
    <submittedName>
        <fullName evidence="2">Alpha beta hydrolase fold protein</fullName>
    </submittedName>
</protein>
<dbReference type="OrthoDB" id="2152029at2759"/>
<evidence type="ECO:0000256" key="1">
    <source>
        <dbReference type="ARBA" id="ARBA00022801"/>
    </source>
</evidence>
<name>A0A9P3UVT3_LYOSH</name>
<dbReference type="SUPFAM" id="SSF53474">
    <property type="entry name" value="alpha/beta-Hydrolases"/>
    <property type="match status" value="1"/>
</dbReference>
<evidence type="ECO:0000313" key="3">
    <source>
        <dbReference type="Proteomes" id="UP001063166"/>
    </source>
</evidence>
<dbReference type="PANTHER" id="PTHR48081:SF31">
    <property type="entry name" value="STERYL ACETYL HYDROLASE MUG81-RELATED"/>
    <property type="match status" value="1"/>
</dbReference>
<dbReference type="AlphaFoldDB" id="A0A9P3UVT3"/>
<accession>A0A9P3UVT3</accession>
<dbReference type="EMBL" id="BRPK01000017">
    <property type="protein sequence ID" value="GLB44456.1"/>
    <property type="molecule type" value="Genomic_DNA"/>
</dbReference>
<reference evidence="2" key="1">
    <citation type="submission" date="2022-07" db="EMBL/GenBank/DDBJ databases">
        <title>The genome of Lyophyllum shimeji provides insight into the initial evolution of ectomycorrhizal fungal genome.</title>
        <authorList>
            <person name="Kobayashi Y."/>
            <person name="Shibata T."/>
            <person name="Hirakawa H."/>
            <person name="Shigenobu S."/>
            <person name="Nishiyama T."/>
            <person name="Yamada A."/>
            <person name="Hasebe M."/>
            <person name="Kawaguchi M."/>
        </authorList>
    </citation>
    <scope>NUCLEOTIDE SEQUENCE</scope>
    <source>
        <strain evidence="2">AT787</strain>
    </source>
</reference>
<keyword evidence="1 2" id="KW-0378">Hydrolase</keyword>
<dbReference type="GO" id="GO:0016787">
    <property type="term" value="F:hydrolase activity"/>
    <property type="evidence" value="ECO:0007669"/>
    <property type="project" value="UniProtKB-KW"/>
</dbReference>
<organism evidence="2 3">
    <name type="scientific">Lyophyllum shimeji</name>
    <name type="common">Hon-shimeji</name>
    <name type="synonym">Tricholoma shimeji</name>
    <dbReference type="NCBI Taxonomy" id="47721"/>
    <lineage>
        <taxon>Eukaryota</taxon>
        <taxon>Fungi</taxon>
        <taxon>Dikarya</taxon>
        <taxon>Basidiomycota</taxon>
        <taxon>Agaricomycotina</taxon>
        <taxon>Agaricomycetes</taxon>
        <taxon>Agaricomycetidae</taxon>
        <taxon>Agaricales</taxon>
        <taxon>Tricholomatineae</taxon>
        <taxon>Lyophyllaceae</taxon>
        <taxon>Lyophyllum</taxon>
    </lineage>
</organism>
<dbReference type="Gene3D" id="3.40.50.1820">
    <property type="entry name" value="alpha/beta hydrolase"/>
    <property type="match status" value="1"/>
</dbReference>
<dbReference type="InterPro" id="IPR029058">
    <property type="entry name" value="AB_hydrolase_fold"/>
</dbReference>
<keyword evidence="3" id="KW-1185">Reference proteome</keyword>
<dbReference type="Proteomes" id="UP001063166">
    <property type="component" value="Unassembled WGS sequence"/>
</dbReference>
<dbReference type="PANTHER" id="PTHR48081">
    <property type="entry name" value="AB HYDROLASE SUPERFAMILY PROTEIN C4A8.06C"/>
    <property type="match status" value="1"/>
</dbReference>
<dbReference type="Pfam" id="PF10340">
    <property type="entry name" value="Say1_Mug180"/>
    <property type="match status" value="1"/>
</dbReference>